<gene>
    <name evidence="5" type="ORF">GCM10011379_46640</name>
</gene>
<keyword evidence="1" id="KW-0805">Transcription regulation</keyword>
<dbReference type="Pfam" id="PF22200">
    <property type="entry name" value="ExsA_N"/>
    <property type="match status" value="1"/>
</dbReference>
<dbReference type="InterPro" id="IPR018060">
    <property type="entry name" value="HTH_AraC"/>
</dbReference>
<dbReference type="PRINTS" id="PR00032">
    <property type="entry name" value="HTHARAC"/>
</dbReference>
<dbReference type="InterPro" id="IPR009057">
    <property type="entry name" value="Homeodomain-like_sf"/>
</dbReference>
<dbReference type="InterPro" id="IPR054015">
    <property type="entry name" value="ExsA-like_N"/>
</dbReference>
<dbReference type="GO" id="GO:0003700">
    <property type="term" value="F:DNA-binding transcription factor activity"/>
    <property type="evidence" value="ECO:0007669"/>
    <property type="project" value="InterPro"/>
</dbReference>
<dbReference type="EMBL" id="BMIB01000004">
    <property type="protein sequence ID" value="GGH78557.1"/>
    <property type="molecule type" value="Genomic_DNA"/>
</dbReference>
<organism evidence="5 6">
    <name type="scientific">Filimonas zeae</name>
    <dbReference type="NCBI Taxonomy" id="1737353"/>
    <lineage>
        <taxon>Bacteria</taxon>
        <taxon>Pseudomonadati</taxon>
        <taxon>Bacteroidota</taxon>
        <taxon>Chitinophagia</taxon>
        <taxon>Chitinophagales</taxon>
        <taxon>Chitinophagaceae</taxon>
        <taxon>Filimonas</taxon>
    </lineage>
</organism>
<dbReference type="PANTHER" id="PTHR43280:SF2">
    <property type="entry name" value="HTH-TYPE TRANSCRIPTIONAL REGULATOR EXSA"/>
    <property type="match status" value="1"/>
</dbReference>
<sequence length="278" mass="31744">MPEEPINGVRIVNYHSKANEIVRSRIILQYHLFSLLVEGQKSVHTPHSHIQIADDHFLLLTSGHYLMTEKTISPQGNYQSILLFFTQEALSSFFHKYPDLLLTTSTQQANGCVQAFAKDDFLKGFIQSLSLMTADGYKIPAALQALKLEELLLYLAHKHPAQLAGLRALAKHSCETDQALKNLVESHIESNITMEELAFLSNISFSTFKRRFLKLYGMPPSKWFLQKKMEHAAALLRLGKEKPGEICYKIGYENHSSFSYSFKQMYGVTPKEYSNRHM</sequence>
<evidence type="ECO:0000313" key="5">
    <source>
        <dbReference type="EMBL" id="GGH78557.1"/>
    </source>
</evidence>
<reference evidence="5" key="1">
    <citation type="journal article" date="2014" name="Int. J. Syst. Evol. Microbiol.">
        <title>Complete genome sequence of Corynebacterium casei LMG S-19264T (=DSM 44701T), isolated from a smear-ripened cheese.</title>
        <authorList>
            <consortium name="US DOE Joint Genome Institute (JGI-PGF)"/>
            <person name="Walter F."/>
            <person name="Albersmeier A."/>
            <person name="Kalinowski J."/>
            <person name="Ruckert C."/>
        </authorList>
    </citation>
    <scope>NUCLEOTIDE SEQUENCE</scope>
    <source>
        <strain evidence="5">CGMCC 1.15290</strain>
    </source>
</reference>
<keyword evidence="3" id="KW-0804">Transcription</keyword>
<keyword evidence="2" id="KW-0238">DNA-binding</keyword>
<evidence type="ECO:0000256" key="1">
    <source>
        <dbReference type="ARBA" id="ARBA00023015"/>
    </source>
</evidence>
<dbReference type="AlphaFoldDB" id="A0A917J2S6"/>
<evidence type="ECO:0000259" key="4">
    <source>
        <dbReference type="PROSITE" id="PS01124"/>
    </source>
</evidence>
<protein>
    <submittedName>
        <fullName evidence="5">AraC family transcriptional regulator</fullName>
    </submittedName>
</protein>
<proteinExistence type="predicted"/>
<dbReference type="SMART" id="SM00342">
    <property type="entry name" value="HTH_ARAC"/>
    <property type="match status" value="1"/>
</dbReference>
<dbReference type="Proteomes" id="UP000627292">
    <property type="component" value="Unassembled WGS sequence"/>
</dbReference>
<dbReference type="Gene3D" id="1.10.10.60">
    <property type="entry name" value="Homeodomain-like"/>
    <property type="match status" value="2"/>
</dbReference>
<dbReference type="GO" id="GO:0043565">
    <property type="term" value="F:sequence-specific DNA binding"/>
    <property type="evidence" value="ECO:0007669"/>
    <property type="project" value="InterPro"/>
</dbReference>
<dbReference type="Pfam" id="PF12833">
    <property type="entry name" value="HTH_18"/>
    <property type="match status" value="1"/>
</dbReference>
<reference evidence="5" key="2">
    <citation type="submission" date="2020-09" db="EMBL/GenBank/DDBJ databases">
        <authorList>
            <person name="Sun Q."/>
            <person name="Zhou Y."/>
        </authorList>
    </citation>
    <scope>NUCLEOTIDE SEQUENCE</scope>
    <source>
        <strain evidence="5">CGMCC 1.15290</strain>
    </source>
</reference>
<comment type="caution">
    <text evidence="5">The sequence shown here is derived from an EMBL/GenBank/DDBJ whole genome shotgun (WGS) entry which is preliminary data.</text>
</comment>
<accession>A0A917J2S6</accession>
<dbReference type="PROSITE" id="PS01124">
    <property type="entry name" value="HTH_ARAC_FAMILY_2"/>
    <property type="match status" value="1"/>
</dbReference>
<dbReference type="PANTHER" id="PTHR43280">
    <property type="entry name" value="ARAC-FAMILY TRANSCRIPTIONAL REGULATOR"/>
    <property type="match status" value="1"/>
</dbReference>
<evidence type="ECO:0000313" key="6">
    <source>
        <dbReference type="Proteomes" id="UP000627292"/>
    </source>
</evidence>
<evidence type="ECO:0000256" key="2">
    <source>
        <dbReference type="ARBA" id="ARBA00023125"/>
    </source>
</evidence>
<name>A0A917J2S6_9BACT</name>
<keyword evidence="6" id="KW-1185">Reference proteome</keyword>
<dbReference type="SUPFAM" id="SSF46689">
    <property type="entry name" value="Homeodomain-like"/>
    <property type="match status" value="2"/>
</dbReference>
<dbReference type="InterPro" id="IPR020449">
    <property type="entry name" value="Tscrpt_reg_AraC-type_HTH"/>
</dbReference>
<feature type="domain" description="HTH araC/xylS-type" evidence="4">
    <location>
        <begin position="178"/>
        <end position="276"/>
    </location>
</feature>
<evidence type="ECO:0000256" key="3">
    <source>
        <dbReference type="ARBA" id="ARBA00023163"/>
    </source>
</evidence>